<feature type="non-terminal residue" evidence="1">
    <location>
        <position position="1"/>
    </location>
</feature>
<sequence length="80" mass="9629">RLTRWILALQEYDFSVTHRPGRYHSNANSLSRLVNSLVSMTKNFDHKIWYNCRQMCHSARECFHPYVQKSTIQSRQPLQF</sequence>
<organism evidence="1 2">
    <name type="scientific">Racocetra persica</name>
    <dbReference type="NCBI Taxonomy" id="160502"/>
    <lineage>
        <taxon>Eukaryota</taxon>
        <taxon>Fungi</taxon>
        <taxon>Fungi incertae sedis</taxon>
        <taxon>Mucoromycota</taxon>
        <taxon>Glomeromycotina</taxon>
        <taxon>Glomeromycetes</taxon>
        <taxon>Diversisporales</taxon>
        <taxon>Gigasporaceae</taxon>
        <taxon>Racocetra</taxon>
    </lineage>
</organism>
<keyword evidence="2" id="KW-1185">Reference proteome</keyword>
<evidence type="ECO:0000313" key="1">
    <source>
        <dbReference type="EMBL" id="CAG8747240.1"/>
    </source>
</evidence>
<reference evidence="1" key="1">
    <citation type="submission" date="2021-06" db="EMBL/GenBank/DDBJ databases">
        <authorList>
            <person name="Kallberg Y."/>
            <person name="Tangrot J."/>
            <person name="Rosling A."/>
        </authorList>
    </citation>
    <scope>NUCLEOTIDE SEQUENCE</scope>
    <source>
        <strain evidence="1">MA461A</strain>
    </source>
</reference>
<dbReference type="Proteomes" id="UP000789920">
    <property type="component" value="Unassembled WGS sequence"/>
</dbReference>
<comment type="caution">
    <text evidence="1">The sequence shown here is derived from an EMBL/GenBank/DDBJ whole genome shotgun (WGS) entry which is preliminary data.</text>
</comment>
<name>A0ACA9QGL7_9GLOM</name>
<evidence type="ECO:0000313" key="2">
    <source>
        <dbReference type="Proteomes" id="UP000789920"/>
    </source>
</evidence>
<gene>
    <name evidence="1" type="ORF">RPERSI_LOCUS13796</name>
</gene>
<accession>A0ACA9QGL7</accession>
<proteinExistence type="predicted"/>
<protein>
    <submittedName>
        <fullName evidence="1">17942_t:CDS:1</fullName>
    </submittedName>
</protein>
<dbReference type="EMBL" id="CAJVQC010031011">
    <property type="protein sequence ID" value="CAG8747240.1"/>
    <property type="molecule type" value="Genomic_DNA"/>
</dbReference>